<accession>A0A091IC04</accession>
<organism evidence="1 2">
    <name type="scientific">Calypte anna</name>
    <name type="common">Anna's hummingbird</name>
    <name type="synonym">Archilochus anna</name>
    <dbReference type="NCBI Taxonomy" id="9244"/>
    <lineage>
        <taxon>Eukaryota</taxon>
        <taxon>Metazoa</taxon>
        <taxon>Chordata</taxon>
        <taxon>Craniata</taxon>
        <taxon>Vertebrata</taxon>
        <taxon>Euteleostomi</taxon>
        <taxon>Archelosauria</taxon>
        <taxon>Archosauria</taxon>
        <taxon>Dinosauria</taxon>
        <taxon>Saurischia</taxon>
        <taxon>Theropoda</taxon>
        <taxon>Coelurosauria</taxon>
        <taxon>Aves</taxon>
        <taxon>Neognathae</taxon>
        <taxon>Neoaves</taxon>
        <taxon>Strisores</taxon>
        <taxon>Apodiformes</taxon>
        <taxon>Trochilidae</taxon>
        <taxon>Calypte</taxon>
    </lineage>
</organism>
<proteinExistence type="predicted"/>
<keyword evidence="2" id="KW-1185">Reference proteome</keyword>
<dbReference type="AlphaFoldDB" id="A0A091IC04"/>
<name>A0A091IC04_CALAN</name>
<sequence length="125" mass="13717">LEPVQLLHLILEDPDLIHEGNHPVCRHGGGVEPGGCQERSHVEGQRRLRRVEDEELAPAEPQQGHLVRNWELGIKRDIPSPFHGAEEEAGSQLADVVDSHHAALLGILGAVASGRVRFRTEELGD</sequence>
<feature type="non-terminal residue" evidence="1">
    <location>
        <position position="1"/>
    </location>
</feature>
<reference evidence="1 2" key="1">
    <citation type="submission" date="2014-04" db="EMBL/GenBank/DDBJ databases">
        <title>Genome evolution of avian class.</title>
        <authorList>
            <person name="Zhang G."/>
            <person name="Li C."/>
        </authorList>
    </citation>
    <scope>NUCLEOTIDE SEQUENCE [LARGE SCALE GENOMIC DNA]</scope>
    <source>
        <strain evidence="1">BGI_N300</strain>
    </source>
</reference>
<dbReference type="EMBL" id="KL218432">
    <property type="protein sequence ID" value="KFP05003.1"/>
    <property type="molecule type" value="Genomic_DNA"/>
</dbReference>
<protein>
    <submittedName>
        <fullName evidence="1">Uncharacterized protein</fullName>
    </submittedName>
</protein>
<dbReference type="Proteomes" id="UP000054308">
    <property type="component" value="Unassembled WGS sequence"/>
</dbReference>
<evidence type="ECO:0000313" key="2">
    <source>
        <dbReference type="Proteomes" id="UP000054308"/>
    </source>
</evidence>
<gene>
    <name evidence="1" type="ORF">N300_02466</name>
</gene>
<evidence type="ECO:0000313" key="1">
    <source>
        <dbReference type="EMBL" id="KFP05003.1"/>
    </source>
</evidence>
<feature type="non-terminal residue" evidence="1">
    <location>
        <position position="125"/>
    </location>
</feature>